<feature type="domain" description="RsbT co-antagonist protein RsbRD N-terminal" evidence="1">
    <location>
        <begin position="13"/>
        <end position="149"/>
    </location>
</feature>
<dbReference type="AlphaFoldDB" id="A0A1I4TDH8"/>
<dbReference type="EMBL" id="FOUU01000003">
    <property type="protein sequence ID" value="SFM74620.1"/>
    <property type="molecule type" value="Genomic_DNA"/>
</dbReference>
<evidence type="ECO:0000313" key="3">
    <source>
        <dbReference type="Proteomes" id="UP000199611"/>
    </source>
</evidence>
<dbReference type="Proteomes" id="UP000199611">
    <property type="component" value="Unassembled WGS sequence"/>
</dbReference>
<reference evidence="3" key="1">
    <citation type="submission" date="2016-10" db="EMBL/GenBank/DDBJ databases">
        <authorList>
            <person name="Varghese N."/>
            <person name="Submissions S."/>
        </authorList>
    </citation>
    <scope>NUCLEOTIDE SEQUENCE [LARGE SCALE GENOMIC DNA]</scope>
    <source>
        <strain evidence="3">DSM 9990</strain>
    </source>
</reference>
<sequence>MDWREFLAKNRERIVREWFEHILQTYPEETARFVRSEKNPFLNPVGSAIKEGVEGIIDWMIDEKSRDDELLSFLDRIIRVRAVQGFKPSEAVGFIPSFKLVIRSVSEKSRPSLSEKSIRDIDEVVDSIMLKSFDIYMACRETLYELRVQEVKNRTFRLLQRAGLVYEISDSDESSGSGDPVGEN</sequence>
<dbReference type="RefSeq" id="WP_093394473.1">
    <property type="nucleotide sequence ID" value="NZ_FOUU01000003.1"/>
</dbReference>
<dbReference type="Pfam" id="PF14361">
    <property type="entry name" value="RsbRD_N"/>
    <property type="match status" value="1"/>
</dbReference>
<evidence type="ECO:0000259" key="1">
    <source>
        <dbReference type="Pfam" id="PF14361"/>
    </source>
</evidence>
<protein>
    <submittedName>
        <fullName evidence="2">RsbT co-antagonist protein rsbRD N-terminal domain-containing protein</fullName>
    </submittedName>
</protein>
<accession>A0A1I4TDH8</accession>
<organism evidence="2 3">
    <name type="scientific">Thermodesulforhabdus norvegica</name>
    <dbReference type="NCBI Taxonomy" id="39841"/>
    <lineage>
        <taxon>Bacteria</taxon>
        <taxon>Pseudomonadati</taxon>
        <taxon>Thermodesulfobacteriota</taxon>
        <taxon>Syntrophobacteria</taxon>
        <taxon>Syntrophobacterales</taxon>
        <taxon>Thermodesulforhabdaceae</taxon>
        <taxon>Thermodesulforhabdus</taxon>
    </lineage>
</organism>
<keyword evidence="3" id="KW-1185">Reference proteome</keyword>
<name>A0A1I4TDH8_9BACT</name>
<evidence type="ECO:0000313" key="2">
    <source>
        <dbReference type="EMBL" id="SFM74620.1"/>
    </source>
</evidence>
<proteinExistence type="predicted"/>
<dbReference type="STRING" id="39841.SAMN05660836_01352"/>
<gene>
    <name evidence="2" type="ORF">SAMN05660836_01352</name>
</gene>
<dbReference type="InterPro" id="IPR025751">
    <property type="entry name" value="RsbRD_N_dom"/>
</dbReference>
<dbReference type="OrthoDB" id="1724246at2"/>